<gene>
    <name evidence="1" type="ORF">C7438_0030</name>
</gene>
<name>A0A660L383_9BACL</name>
<organism evidence="1 2">
    <name type="scientific">Brockia lithotrophica</name>
    <dbReference type="NCBI Taxonomy" id="933949"/>
    <lineage>
        <taxon>Bacteria</taxon>
        <taxon>Bacillati</taxon>
        <taxon>Bacillota</taxon>
        <taxon>Bacilli</taxon>
        <taxon>Bacillales</taxon>
        <taxon>Bacillales Family X. Incertae Sedis</taxon>
        <taxon>Brockia</taxon>
    </lineage>
</organism>
<proteinExistence type="predicted"/>
<dbReference type="InterPro" id="IPR025681">
    <property type="entry name" value="COOH-NH2_lig"/>
</dbReference>
<evidence type="ECO:0000313" key="1">
    <source>
        <dbReference type="EMBL" id="RKQ88397.1"/>
    </source>
</evidence>
<keyword evidence="2" id="KW-1185">Reference proteome</keyword>
<dbReference type="AlphaFoldDB" id="A0A660L383"/>
<keyword evidence="1" id="KW-0436">Ligase</keyword>
<accession>A0A660L383</accession>
<evidence type="ECO:0000313" key="2">
    <source>
        <dbReference type="Proteomes" id="UP000267019"/>
    </source>
</evidence>
<sequence>MRATARIRTENLLREGAGLTPFAEAGFLSSRAPGGRWLLTFPGSEVALWWSDAPPPDEGGHLPFGHAATGDIRSRDFRASGADPRLGEAAGMRILNAAYAPLAELSASGFGDEGGAGQGIRAGREKVARLVSCFRAWGLPVAPSFVLRRGGVAEAAVAERPRRAVHPGGDGASASLSVLRRTFRLFFVDGALLWREVHDPSGFVETAKAPESAWGAPASRELFLSPEHPLLEPYGRRFFRAAEAALRVVYALGLDLGFVDLVETEEGFSLLAVEAPPALNLSQARLLGRFLRRRYPRRRGDVPETPLLMGADLELLLERPDGRIVPASRRFPDAGEIGCDRVTVRRRDGRERPVLELRPPPGSSPEELHGEIRRLLAEVFRRVPNAGVYAGAGRPGLPTGGHIHLSGVPLTFRLLRQLDRYVALPLALLEPEGGARRPRYGFPGDFRAKEHGGFEYRTPASFLTSPDTAYAVFVLAYAVARSTDRLPALRAKTAHLACALLLGAAEGLSREGSSFRRARSGDGPSSEGKGALAAEVLAAWRELRPIYLRLFVDTSHAVGRIRAADDLFRRAVWGAREARRDLRELWHREG</sequence>
<dbReference type="OrthoDB" id="2078085at2"/>
<comment type="caution">
    <text evidence="1">The sequence shown here is derived from an EMBL/GenBank/DDBJ whole genome shotgun (WGS) entry which is preliminary data.</text>
</comment>
<dbReference type="Proteomes" id="UP000267019">
    <property type="component" value="Unassembled WGS sequence"/>
</dbReference>
<reference evidence="1 2" key="1">
    <citation type="submission" date="2018-10" db="EMBL/GenBank/DDBJ databases">
        <title>Genomic Encyclopedia of Type Strains, Phase IV (KMG-IV): sequencing the most valuable type-strain genomes for metagenomic binning, comparative biology and taxonomic classification.</title>
        <authorList>
            <person name="Goeker M."/>
        </authorList>
    </citation>
    <scope>NUCLEOTIDE SEQUENCE [LARGE SCALE GENOMIC DNA]</scope>
    <source>
        <strain evidence="1 2">DSM 22653</strain>
    </source>
</reference>
<dbReference type="RefSeq" id="WP_121443343.1">
    <property type="nucleotide sequence ID" value="NZ_RBIJ01000001.1"/>
</dbReference>
<dbReference type="GO" id="GO:0016874">
    <property type="term" value="F:ligase activity"/>
    <property type="evidence" value="ECO:0007669"/>
    <property type="project" value="UniProtKB-KW"/>
</dbReference>
<dbReference type="Pfam" id="PF14395">
    <property type="entry name" value="COOH-NH2_lig"/>
    <property type="match status" value="1"/>
</dbReference>
<protein>
    <submittedName>
        <fullName evidence="1">PhiEco32-like amidoligase-type 2 protein</fullName>
    </submittedName>
</protein>
<dbReference type="EMBL" id="RBIJ01000001">
    <property type="protein sequence ID" value="RKQ88397.1"/>
    <property type="molecule type" value="Genomic_DNA"/>
</dbReference>